<dbReference type="Proteomes" id="UP000235145">
    <property type="component" value="Unassembled WGS sequence"/>
</dbReference>
<organism evidence="1 2">
    <name type="scientific">Lactuca sativa</name>
    <name type="common">Garden lettuce</name>
    <dbReference type="NCBI Taxonomy" id="4236"/>
    <lineage>
        <taxon>Eukaryota</taxon>
        <taxon>Viridiplantae</taxon>
        <taxon>Streptophyta</taxon>
        <taxon>Embryophyta</taxon>
        <taxon>Tracheophyta</taxon>
        <taxon>Spermatophyta</taxon>
        <taxon>Magnoliopsida</taxon>
        <taxon>eudicotyledons</taxon>
        <taxon>Gunneridae</taxon>
        <taxon>Pentapetalae</taxon>
        <taxon>asterids</taxon>
        <taxon>campanulids</taxon>
        <taxon>Asterales</taxon>
        <taxon>Asteraceae</taxon>
        <taxon>Cichorioideae</taxon>
        <taxon>Cichorieae</taxon>
        <taxon>Lactucinae</taxon>
        <taxon>Lactuca</taxon>
    </lineage>
</organism>
<name>A0A9R1VC11_LACSA</name>
<evidence type="ECO:0000313" key="2">
    <source>
        <dbReference type="Proteomes" id="UP000235145"/>
    </source>
</evidence>
<reference evidence="1 2" key="1">
    <citation type="journal article" date="2017" name="Nat. Commun.">
        <title>Genome assembly with in vitro proximity ligation data and whole-genome triplication in lettuce.</title>
        <authorList>
            <person name="Reyes-Chin-Wo S."/>
            <person name="Wang Z."/>
            <person name="Yang X."/>
            <person name="Kozik A."/>
            <person name="Arikit S."/>
            <person name="Song C."/>
            <person name="Xia L."/>
            <person name="Froenicke L."/>
            <person name="Lavelle D.O."/>
            <person name="Truco M.J."/>
            <person name="Xia R."/>
            <person name="Zhu S."/>
            <person name="Xu C."/>
            <person name="Xu H."/>
            <person name="Xu X."/>
            <person name="Cox K."/>
            <person name="Korf I."/>
            <person name="Meyers B.C."/>
            <person name="Michelmore R.W."/>
        </authorList>
    </citation>
    <scope>NUCLEOTIDE SEQUENCE [LARGE SCALE GENOMIC DNA]</scope>
    <source>
        <strain evidence="2">cv. Salinas</strain>
        <tissue evidence="1">Seedlings</tissue>
    </source>
</reference>
<dbReference type="EMBL" id="NBSK02000005">
    <property type="protein sequence ID" value="KAJ0203360.1"/>
    <property type="molecule type" value="Genomic_DNA"/>
</dbReference>
<gene>
    <name evidence="1" type="ORF">LSAT_V11C500248150</name>
</gene>
<protein>
    <submittedName>
        <fullName evidence="1">Uncharacterized protein</fullName>
    </submittedName>
</protein>
<sequence>MFVMRQFKAETKSMEIEEGKKMKIRFHAVLAKAQEEVWFLEKIKKVISIKRDVIFEGKFQNLKYIVARVSGKLQEFTVADFPLMNTYDLINIALILKDKSFSFLQETEPDVFSLGCRHIKIFLKNYFECLAQTDVELAIVKGFDITAPMAPTKKQNELKKYEDGEICLNPLGIVFAGKDKAGRAKRMMAYLTQQNLQE</sequence>
<dbReference type="AlphaFoldDB" id="A0A9R1VC11"/>
<accession>A0A9R1VC11</accession>
<keyword evidence="2" id="KW-1185">Reference proteome</keyword>
<comment type="caution">
    <text evidence="1">The sequence shown here is derived from an EMBL/GenBank/DDBJ whole genome shotgun (WGS) entry which is preliminary data.</text>
</comment>
<proteinExistence type="predicted"/>
<evidence type="ECO:0000313" key="1">
    <source>
        <dbReference type="EMBL" id="KAJ0203360.1"/>
    </source>
</evidence>